<dbReference type="InterPro" id="IPR002205">
    <property type="entry name" value="Topo_IIA_dom_A"/>
</dbReference>
<evidence type="ECO:0000256" key="6">
    <source>
        <dbReference type="ARBA" id="ARBA00023125"/>
    </source>
</evidence>
<dbReference type="InterPro" id="IPR013757">
    <property type="entry name" value="Topo_IIA_A_a_sf"/>
</dbReference>
<feature type="domain" description="Topo IIA-type catalytic" evidence="12">
    <location>
        <begin position="32"/>
        <end position="498"/>
    </location>
</feature>
<evidence type="ECO:0000256" key="2">
    <source>
        <dbReference type="ARBA" id="ARBA00008263"/>
    </source>
</evidence>
<reference evidence="13 14" key="1">
    <citation type="journal article" date="2012" name="ISME J.">
        <title>Nitrification expanded: discovery, physiology and genomics of a nitrite-oxidizing bacterium from the phylum Chloroflexi.</title>
        <authorList>
            <person name="Sorokin D.Y."/>
            <person name="Lucker S."/>
            <person name="Vejmelkova D."/>
            <person name="Kostrikina N.A."/>
            <person name="Kleerebezem R."/>
            <person name="Rijpstra W.I."/>
            <person name="Damste J.S."/>
            <person name="Le Paslier D."/>
            <person name="Muyzer G."/>
            <person name="Wagner M."/>
            <person name="van Loosdrecht M.C."/>
            <person name="Daims H."/>
        </authorList>
    </citation>
    <scope>NUCLEOTIDE SEQUENCE [LARGE SCALE GENOMIC DNA]</scope>
    <source>
        <strain evidence="14">none</strain>
    </source>
</reference>
<dbReference type="OrthoDB" id="9806486at2"/>
<keyword evidence="5 9" id="KW-0799">Topoisomerase</keyword>
<feature type="active site" description="O-(5'-phospho-DNA)-tyrosine intermediate" evidence="9 10">
    <location>
        <position position="120"/>
    </location>
</feature>
<keyword evidence="7 9" id="KW-0413">Isomerase</keyword>
<dbReference type="NCBIfam" id="TIGR01063">
    <property type="entry name" value="gyrA"/>
    <property type="match status" value="1"/>
</dbReference>
<dbReference type="AlphaFoldDB" id="I4ENK4"/>
<dbReference type="Gene3D" id="1.10.268.10">
    <property type="entry name" value="Topoisomerase, domain 3"/>
    <property type="match status" value="1"/>
</dbReference>
<dbReference type="RefSeq" id="WP_008481986.1">
    <property type="nucleotide sequence ID" value="NZ_CAGS01000733.1"/>
</dbReference>
<dbReference type="FunFam" id="3.90.199.10:FF:000001">
    <property type="entry name" value="DNA gyrase subunit A"/>
    <property type="match status" value="1"/>
</dbReference>
<dbReference type="Gene3D" id="3.90.199.10">
    <property type="entry name" value="Topoisomerase II, domain 5"/>
    <property type="match status" value="1"/>
</dbReference>
<dbReference type="NCBIfam" id="NF004043">
    <property type="entry name" value="PRK05560.1"/>
    <property type="match status" value="1"/>
</dbReference>
<accession>I4ENK4</accession>
<keyword evidence="9" id="KW-0963">Cytoplasm</keyword>
<comment type="miscellaneous">
    <text evidence="9">Few gyrases are as efficient as E.coli at forming negative supercoils. Not all organisms have 2 type II topoisomerases; in organisms with a single type II topoisomerase this enzyme also has to decatenate newly replicated chromosomes.</text>
</comment>
<dbReference type="InterPro" id="IPR050220">
    <property type="entry name" value="Type_II_DNA_Topoisomerases"/>
</dbReference>
<dbReference type="SMART" id="SM00434">
    <property type="entry name" value="TOP4c"/>
    <property type="match status" value="1"/>
</dbReference>
<dbReference type="HAMAP" id="MF_01897">
    <property type="entry name" value="GyrA"/>
    <property type="match status" value="1"/>
</dbReference>
<dbReference type="PANTHER" id="PTHR43493:SF5">
    <property type="entry name" value="DNA GYRASE SUBUNIT A, CHLOROPLASTIC_MITOCHONDRIAL"/>
    <property type="match status" value="1"/>
</dbReference>
<comment type="function">
    <text evidence="9">A type II topoisomerase that negatively supercoils closed circular double-stranded (ds) DNA in an ATP-dependent manner to modulate DNA topology and maintain chromosomes in an underwound state. Negative supercoiling favors strand separation, and DNA replication, transcription, recombination and repair, all of which involve strand separation. Also able to catalyze the interconversion of other topological isomers of dsDNA rings, including catenanes and knotted rings. Type II topoisomerases break and join 2 DNA strands simultaneously in an ATP-dependent manner.</text>
</comment>
<evidence type="ECO:0000256" key="11">
    <source>
        <dbReference type="SAM" id="MobiDB-lite"/>
    </source>
</evidence>
<dbReference type="EMBL" id="CAGS01000733">
    <property type="protein sequence ID" value="CCF86267.1"/>
    <property type="molecule type" value="Genomic_DNA"/>
</dbReference>
<dbReference type="SUPFAM" id="SSF56719">
    <property type="entry name" value="Type II DNA topoisomerase"/>
    <property type="match status" value="1"/>
</dbReference>
<comment type="subunit">
    <text evidence="8">Heterotetramer composed of ParC and ParE.</text>
</comment>
<evidence type="ECO:0000256" key="1">
    <source>
        <dbReference type="ARBA" id="ARBA00000185"/>
    </source>
</evidence>
<dbReference type="InterPro" id="IPR006691">
    <property type="entry name" value="GyrA/parC_rep"/>
</dbReference>
<dbReference type="EC" id="5.6.2.2" evidence="9"/>
<dbReference type="GO" id="GO:0034335">
    <property type="term" value="F:DNA negative supercoiling activity"/>
    <property type="evidence" value="ECO:0007669"/>
    <property type="project" value="UniProtKB-ARBA"/>
</dbReference>
<dbReference type="Gene3D" id="2.120.10.90">
    <property type="entry name" value="DNA gyrase/topoisomerase IV, subunit A, C-terminal"/>
    <property type="match status" value="1"/>
</dbReference>
<evidence type="ECO:0000256" key="8">
    <source>
        <dbReference type="ARBA" id="ARBA00063644"/>
    </source>
</evidence>
<dbReference type="FunFam" id="2.120.10.90:FF:000005">
    <property type="entry name" value="DNA topoisomerase 4 subunit A"/>
    <property type="match status" value="1"/>
</dbReference>
<protein>
    <recommendedName>
        <fullName evidence="9">DNA gyrase subunit A</fullName>
        <ecNumber evidence="9">5.6.2.2</ecNumber>
    </recommendedName>
</protein>
<keyword evidence="14" id="KW-1185">Reference proteome</keyword>
<gene>
    <name evidence="9 13" type="primary">gyrA</name>
    <name evidence="13" type="ORF">NITHO_960001</name>
</gene>
<dbReference type="CDD" id="cd00187">
    <property type="entry name" value="TOP4c"/>
    <property type="match status" value="1"/>
</dbReference>
<evidence type="ECO:0000256" key="10">
    <source>
        <dbReference type="PROSITE-ProRule" id="PRU01384"/>
    </source>
</evidence>
<comment type="caution">
    <text evidence="13">The sequence shown here is derived from an EMBL/GenBank/DDBJ whole genome shotgun (WGS) entry which is preliminary data.</text>
</comment>
<keyword evidence="4 9" id="KW-0067">ATP-binding</keyword>
<dbReference type="InterPro" id="IPR013760">
    <property type="entry name" value="Topo_IIA-like_dom_sf"/>
</dbReference>
<comment type="similarity">
    <text evidence="2 9">Belongs to the type II topoisomerase GyrA/ParC subunit family.</text>
</comment>
<comment type="subcellular location">
    <subcellularLocation>
        <location evidence="9">Cytoplasm</location>
    </subcellularLocation>
</comment>
<sequence length="835" mass="92470">MDIGTVRSVNIDTEMRRSYLDYAMSVIVQRALPDVRDGLKPVQRRILYAMHEMGIRPTTKYRKSAGIVGEVLKSYHPHGDSAVYDALVRMVQPFSLRYPLVDGQGNFGSVDGDGAAAMRYTEARLEAIAEELLQDIEKQTIDFVPNYDGEAREPVVLPAKLPNLLVNGASGIAVGMATNIPPHNLTEVCDGLIYLIDNPEATVDELIEIIPGPDFPTGGIILGREGIKAAYATGKGRVVIRARTVIEEAGRGNRFQIIVTELPYQVNKAALIEKIAELVKVGRIDGIHDLRDESDRTGMRVIIELKRDAQPRKVLNALFKHTQLQQTFGVNMLALVDGTQPRVLTLKRSLQLYLTHREEVVRRRTEFELLRARRRAHILEGLKIALDHLDAVIKTIRESRTADVARSSLMAKFALTEVQANAILEMQLRRLAALERRKIEQDYRDLLKQISGLELLLADPDKILQVIKEELIDLKEAFGDERRTHIQDMSGEITDEDLIPEVNVLVMLTNRGYVKRLPDGTYRTQHRGGRGVTGMTVRETDGVQRMVAANSHDSLLFFTNRGRVFHIKVHELPDAGRTAKGTPVINLIGIQPGEAITTLLPVRNFADATYLFMCTRSGRVKRTRLDQFSSVRASGLIAISLDEGDELAWVRMTSGSDDLILVTEHGQSIRFHEEDVRAMGRQAAGVIGIRMNHEDRVIAAEVVAPDCDLLVVSANGYGKRTPLDEYRVQNRGGLGITAMKVTERNGPLAAARVVCDTDTIMLVSTHGMVIRVPAAQISRIGRATQGVGIMRVHNDDVVASLTVIRTTQDEEIANVEEASVAPTGGTSTNGRDPEV</sequence>
<feature type="short sequence motif" description="GyrA-box" evidence="9">
    <location>
        <begin position="525"/>
        <end position="531"/>
    </location>
</feature>
<dbReference type="GO" id="GO:0005694">
    <property type="term" value="C:chromosome"/>
    <property type="evidence" value="ECO:0007669"/>
    <property type="project" value="InterPro"/>
</dbReference>
<dbReference type="NCBIfam" id="NF004044">
    <property type="entry name" value="PRK05561.1"/>
    <property type="match status" value="1"/>
</dbReference>
<dbReference type="FunFam" id="1.10.268.10:FF:000001">
    <property type="entry name" value="DNA gyrase subunit A"/>
    <property type="match status" value="1"/>
</dbReference>
<dbReference type="InterPro" id="IPR013758">
    <property type="entry name" value="Topo_IIA_A/C_ab"/>
</dbReference>
<proteinExistence type="inferred from homology"/>
<dbReference type="GO" id="GO:0003677">
    <property type="term" value="F:DNA binding"/>
    <property type="evidence" value="ECO:0007669"/>
    <property type="project" value="UniProtKB-UniRule"/>
</dbReference>
<dbReference type="GO" id="GO:0006265">
    <property type="term" value="P:DNA topological change"/>
    <property type="evidence" value="ECO:0007669"/>
    <property type="project" value="UniProtKB-UniRule"/>
</dbReference>
<dbReference type="Pfam" id="PF00521">
    <property type="entry name" value="DNA_topoisoIV"/>
    <property type="match status" value="1"/>
</dbReference>
<keyword evidence="3 9" id="KW-0547">Nucleotide-binding</keyword>
<evidence type="ECO:0000313" key="13">
    <source>
        <dbReference type="EMBL" id="CCF86267.1"/>
    </source>
</evidence>
<organism evidence="13 14">
    <name type="scientific">Nitrolancea hollandica Lb</name>
    <dbReference type="NCBI Taxonomy" id="1129897"/>
    <lineage>
        <taxon>Bacteria</taxon>
        <taxon>Pseudomonadati</taxon>
        <taxon>Thermomicrobiota</taxon>
        <taxon>Thermomicrobia</taxon>
        <taxon>Sphaerobacterales</taxon>
        <taxon>Sphaerobacterineae</taxon>
        <taxon>Sphaerobacteraceae</taxon>
        <taxon>Nitrolancea</taxon>
    </lineage>
</organism>
<name>I4ENK4_9BACT</name>
<dbReference type="PANTHER" id="PTHR43493">
    <property type="entry name" value="DNA GYRASE/TOPOISOMERASE SUBUNIT A"/>
    <property type="match status" value="1"/>
</dbReference>
<dbReference type="SUPFAM" id="SSF101904">
    <property type="entry name" value="GyrA/ParC C-terminal domain-like"/>
    <property type="match status" value="1"/>
</dbReference>
<feature type="compositionally biased region" description="Polar residues" evidence="11">
    <location>
        <begin position="824"/>
        <end position="835"/>
    </location>
</feature>
<dbReference type="InterPro" id="IPR035516">
    <property type="entry name" value="Gyrase/topoIV_suA_C"/>
</dbReference>
<comment type="catalytic activity">
    <reaction evidence="1 9 10">
        <text>ATP-dependent breakage, passage and rejoining of double-stranded DNA.</text>
        <dbReference type="EC" id="5.6.2.2"/>
    </reaction>
</comment>
<evidence type="ECO:0000259" key="12">
    <source>
        <dbReference type="PROSITE" id="PS52040"/>
    </source>
</evidence>
<evidence type="ECO:0000256" key="9">
    <source>
        <dbReference type="HAMAP-Rule" id="MF_01897"/>
    </source>
</evidence>
<keyword evidence="6 9" id="KW-0238">DNA-binding</keyword>
<dbReference type="GO" id="GO:0005737">
    <property type="term" value="C:cytoplasm"/>
    <property type="evidence" value="ECO:0007669"/>
    <property type="project" value="UniProtKB-SubCell"/>
</dbReference>
<dbReference type="GO" id="GO:0009330">
    <property type="term" value="C:DNA topoisomerase type II (double strand cut, ATP-hydrolyzing) complex"/>
    <property type="evidence" value="ECO:0007669"/>
    <property type="project" value="TreeGrafter"/>
</dbReference>
<dbReference type="PROSITE" id="PS52040">
    <property type="entry name" value="TOPO_IIA"/>
    <property type="match status" value="1"/>
</dbReference>
<comment type="subunit">
    <text evidence="9">Heterotetramer, composed of two GyrA and two GyrB chains. In the heterotetramer, GyrA contains the active site tyrosine that forms a transient covalent intermediate with DNA, while GyrB binds cofactors and catalyzes ATP hydrolysis.</text>
</comment>
<evidence type="ECO:0000256" key="4">
    <source>
        <dbReference type="ARBA" id="ARBA00022840"/>
    </source>
</evidence>
<dbReference type="Pfam" id="PF03989">
    <property type="entry name" value="DNA_gyraseA_C"/>
    <property type="match status" value="6"/>
</dbReference>
<evidence type="ECO:0000256" key="7">
    <source>
        <dbReference type="ARBA" id="ARBA00023235"/>
    </source>
</evidence>
<dbReference type="InterPro" id="IPR005743">
    <property type="entry name" value="GyrA"/>
</dbReference>
<dbReference type="Gene3D" id="3.30.1360.40">
    <property type="match status" value="1"/>
</dbReference>
<dbReference type="GO" id="GO:0006261">
    <property type="term" value="P:DNA-templated DNA replication"/>
    <property type="evidence" value="ECO:0007669"/>
    <property type="project" value="UniProtKB-UniRule"/>
</dbReference>
<dbReference type="FunFam" id="3.30.1360.40:FF:000002">
    <property type="entry name" value="DNA gyrase subunit A"/>
    <property type="match status" value="1"/>
</dbReference>
<dbReference type="Proteomes" id="UP000004221">
    <property type="component" value="Unassembled WGS sequence"/>
</dbReference>
<dbReference type="GO" id="GO:0005524">
    <property type="term" value="F:ATP binding"/>
    <property type="evidence" value="ECO:0007669"/>
    <property type="project" value="UniProtKB-UniRule"/>
</dbReference>
<feature type="region of interest" description="Disordered" evidence="11">
    <location>
        <begin position="815"/>
        <end position="835"/>
    </location>
</feature>
<evidence type="ECO:0000313" key="14">
    <source>
        <dbReference type="Proteomes" id="UP000004221"/>
    </source>
</evidence>
<evidence type="ECO:0000256" key="5">
    <source>
        <dbReference type="ARBA" id="ARBA00023029"/>
    </source>
</evidence>
<evidence type="ECO:0000256" key="3">
    <source>
        <dbReference type="ARBA" id="ARBA00022741"/>
    </source>
</evidence>